<name>A0A2M3ZX57_9DIPT</name>
<evidence type="ECO:0000313" key="2">
    <source>
        <dbReference type="EMBL" id="MBW33089.1"/>
    </source>
</evidence>
<keyword evidence="1" id="KW-1133">Transmembrane helix</keyword>
<keyword evidence="1" id="KW-0812">Transmembrane</keyword>
<sequence length="92" mass="10108">MLSLSWFMLAAMVLVLLQPLSMLRSIGRSQVRRFAKGCIGLPACRFGCLGGRNREERKKRQNFPHSIARNTCFFLCCASFAAAAAAAVTVVL</sequence>
<evidence type="ECO:0000256" key="1">
    <source>
        <dbReference type="SAM" id="Phobius"/>
    </source>
</evidence>
<feature type="transmembrane region" description="Helical" evidence="1">
    <location>
        <begin position="67"/>
        <end position="91"/>
    </location>
</feature>
<organism evidence="2">
    <name type="scientific">Anopheles braziliensis</name>
    <dbReference type="NCBI Taxonomy" id="58242"/>
    <lineage>
        <taxon>Eukaryota</taxon>
        <taxon>Metazoa</taxon>
        <taxon>Ecdysozoa</taxon>
        <taxon>Arthropoda</taxon>
        <taxon>Hexapoda</taxon>
        <taxon>Insecta</taxon>
        <taxon>Pterygota</taxon>
        <taxon>Neoptera</taxon>
        <taxon>Endopterygota</taxon>
        <taxon>Diptera</taxon>
        <taxon>Nematocera</taxon>
        <taxon>Culicoidea</taxon>
        <taxon>Culicidae</taxon>
        <taxon>Anophelinae</taxon>
        <taxon>Anopheles</taxon>
    </lineage>
</organism>
<feature type="transmembrane region" description="Helical" evidence="1">
    <location>
        <begin position="6"/>
        <end position="26"/>
    </location>
</feature>
<dbReference type="AlphaFoldDB" id="A0A2M3ZX57"/>
<keyword evidence="1" id="KW-0472">Membrane</keyword>
<reference evidence="2" key="1">
    <citation type="submission" date="2018-01" db="EMBL/GenBank/DDBJ databases">
        <title>An insight into the sialome of Amazonian anophelines.</title>
        <authorList>
            <person name="Ribeiro J.M."/>
            <person name="Scarpassa V."/>
            <person name="Calvo E."/>
        </authorList>
    </citation>
    <scope>NUCLEOTIDE SEQUENCE</scope>
    <source>
        <tissue evidence="2">Salivary glands</tissue>
    </source>
</reference>
<dbReference type="EMBL" id="GGFM01012338">
    <property type="protein sequence ID" value="MBW33089.1"/>
    <property type="molecule type" value="Transcribed_RNA"/>
</dbReference>
<protein>
    <submittedName>
        <fullName evidence="2">Putative secreted peptide</fullName>
    </submittedName>
</protein>
<accession>A0A2M3ZX57</accession>
<proteinExistence type="predicted"/>